<feature type="compositionally biased region" description="Polar residues" evidence="10">
    <location>
        <begin position="112"/>
        <end position="130"/>
    </location>
</feature>
<evidence type="ECO:0000259" key="12">
    <source>
        <dbReference type="PROSITE" id="PS51156"/>
    </source>
</evidence>
<keyword evidence="15" id="KW-1185">Reference proteome</keyword>
<feature type="region of interest" description="Disordered" evidence="10">
    <location>
        <begin position="766"/>
        <end position="843"/>
    </location>
</feature>
<dbReference type="InterPro" id="IPR000949">
    <property type="entry name" value="ELM2_dom"/>
</dbReference>
<evidence type="ECO:0000313" key="14">
    <source>
        <dbReference type="EMBL" id="OXA58910.1"/>
    </source>
</evidence>
<protein>
    <submittedName>
        <fullName evidence="14">Transcriptional-regulating factor 1</fullName>
    </submittedName>
</protein>
<dbReference type="STRING" id="158441.A0A226ENP1"/>
<dbReference type="InterPro" id="IPR013087">
    <property type="entry name" value="Znf_C2H2_type"/>
</dbReference>
<feature type="domain" description="ELM2" evidence="12">
    <location>
        <begin position="1237"/>
        <end position="1329"/>
    </location>
</feature>
<dbReference type="Gene3D" id="1.10.10.60">
    <property type="entry name" value="Homeodomain-like"/>
    <property type="match status" value="1"/>
</dbReference>
<feature type="domain" description="SANT" evidence="13">
    <location>
        <begin position="1342"/>
        <end position="1393"/>
    </location>
</feature>
<feature type="region of interest" description="Disordered" evidence="10">
    <location>
        <begin position="89"/>
        <end position="180"/>
    </location>
</feature>
<feature type="compositionally biased region" description="Low complexity" evidence="10">
    <location>
        <begin position="334"/>
        <end position="351"/>
    </location>
</feature>
<evidence type="ECO:0000256" key="2">
    <source>
        <dbReference type="ARBA" id="ARBA00022723"/>
    </source>
</evidence>
<dbReference type="EMBL" id="LNIX01000002">
    <property type="protein sequence ID" value="OXA58910.1"/>
    <property type="molecule type" value="Genomic_DNA"/>
</dbReference>
<dbReference type="InterPro" id="IPR009057">
    <property type="entry name" value="Homeodomain-like_sf"/>
</dbReference>
<feature type="domain" description="C2H2-type" evidence="11">
    <location>
        <begin position="210"/>
        <end position="237"/>
    </location>
</feature>
<dbReference type="FunFam" id="3.30.160.60:FF:000656">
    <property type="entry name" value="Zinc finger protein 541"/>
    <property type="match status" value="1"/>
</dbReference>
<feature type="compositionally biased region" description="Basic and acidic residues" evidence="10">
    <location>
        <begin position="728"/>
        <end position="740"/>
    </location>
</feature>
<keyword evidence="3" id="KW-0677">Repeat</keyword>
<feature type="compositionally biased region" description="Polar residues" evidence="10">
    <location>
        <begin position="169"/>
        <end position="179"/>
    </location>
</feature>
<evidence type="ECO:0000256" key="1">
    <source>
        <dbReference type="ARBA" id="ARBA00004123"/>
    </source>
</evidence>
<feature type="domain" description="C2H2-type" evidence="11">
    <location>
        <begin position="701"/>
        <end position="728"/>
    </location>
</feature>
<dbReference type="Pfam" id="PF00096">
    <property type="entry name" value="zf-C2H2"/>
    <property type="match status" value="2"/>
</dbReference>
<dbReference type="OMA" id="THRINPS"/>
<dbReference type="PROSITE" id="PS51156">
    <property type="entry name" value="ELM2"/>
    <property type="match status" value="1"/>
</dbReference>
<evidence type="ECO:0000256" key="7">
    <source>
        <dbReference type="ARBA" id="ARBA00023163"/>
    </source>
</evidence>
<keyword evidence="6" id="KW-0805">Transcription regulation</keyword>
<dbReference type="GO" id="GO:0005667">
    <property type="term" value="C:transcription regulator complex"/>
    <property type="evidence" value="ECO:0007669"/>
    <property type="project" value="TreeGrafter"/>
</dbReference>
<dbReference type="Gene3D" id="3.30.160.60">
    <property type="entry name" value="Classic Zinc Finger"/>
    <property type="match status" value="4"/>
</dbReference>
<sequence>MATTSTINHEDIHQAHSVGVTLHQLAQQMTNCTSSSVDSDSAKSSLCSDATPEDLIFFHTQSNPIMEGFLLEGDTGSSRESLANLLDEGLGTSLDGTESEATHPTLGRNDSGVFSSDEMSGIPQQNHIFPSSSCSSSSTSMTIQIPQPSGNVTPNSSVQVQQHKKFTNRQKNASPNRQAGPQRCVICSKTFSNASALTKHKLTHSDERRHTCSVCAKAFKRQDHLNGHMLTHRSKKPFECSANDCGKSYCDARSLRRHVESRHGSDTLATMTIAPTPHTESEFSIIIPSSTSSSSSSKPNNGCDPNKSKSHHPKSKKCNKSQTQKAKAPKVAKSLNSISSQNNNNGSANPNPLLCQGSSSPHDEEEDGGNNTGVDDHELLTSVENLLSMEDSTSAENAAAALLESSLIEMGVIHEELEDEMGLDEELCLPSSSSDDKLNNNSSGKNVEDFCCIQNSDIVKEGSPSQSQLHQLLTQRAVAALVCRGDVSENDVDAAAVTLIKESLIASCANNNGNGLFPTKQFHLHLSSSSPSSTTSSWCSSLGNSSSDNSEMGKCSSSLGGIVLKCPSSPQLSSPHSLKEQLELIHQIIQQTTEESAVIYSSGIHQHQGFSNAVPTTKQSLPPSTTTTTILNGGVTSNSKSSSPTAVDANKNKATSQVGGVGSGSNHNGGGGAGDINVILGGGDENSSTQNPTGKAEDKPVECAICCRRFKNTPALNGHMRLHGGYFKKETDGRKKEPATKETQGAPLQTASVSVRALIEEKIIQRQRNAGSLSSSASSTPKTSPPTSSPTTPTKKPLVPLQSSPPPPLSSSANTSQFHQADVHNLPKNNSSNPTLTFTSSNQHCQPLPFEDSHAEYLLEEEVFNKVSSICPDSFFSSIDESMLCESGIGTGSDSSQISADFFNYSLFTTEPATPTASSNDNPFTPLPTMDPIFFTPAPGSVHSQSGDLDSCLADSPSFIYPTPPASLESHNALQSPLFPFPFPFETTSQNVTHANLMANSNQQLVMVSPVATSSNGMKTVSINCANNNNNGTPSNLLTTSISALGASSHNLTQTSGLLLTTSQMQAMEQCSISGSQPSFSFTLGRETDGNCEQSNISNHSLLYDTNSSRLPVSLPSPSISAISSSPSTMITTSSYTLGGVSTGNEPCLIMGDSLEESFRSPHRIFTLNVNPNSLISKVPKRKGYATLASNLRPQTSQSPPHFTPYPILSPVRSAPGLFWTFSAKLTHVDDNRKDRPRINLGINFQAVIPPLEQKHTIKNNYMLKRPEDLLWSPDSISNCFKEDVEKYLEFACCSAIPGGGRNIEYALHILNLCNGDINVAMLLLMNPEPKLPVHLFQYKYPEREKWTRQEILQFQESLVRHGKDFLEVSKELVTKSGEACVSFYQLWKKVCPNEYERIRSMWKKREAAFTVELLKTIPPVPTCTQVQLPTTSQKSSVSAKQNKSHQTSPASSRGLSLNDEYPCKICGKIFSKVKSRSAHMKSHRTPTPPSNSPAPVLSPASAATLLENKEKIADALQKHIFGKACANLAKSLQAASSPPTTPAPVAPFMPKIVKVESIANVKFETTALSPISTTTTTTTISAITSPTTPTTTPSCFQKSSPPPTAHPLQLQATTT</sequence>
<evidence type="ECO:0000256" key="10">
    <source>
        <dbReference type="SAM" id="MobiDB-lite"/>
    </source>
</evidence>
<feature type="compositionally biased region" description="Low complexity" evidence="10">
    <location>
        <begin position="284"/>
        <end position="297"/>
    </location>
</feature>
<dbReference type="SUPFAM" id="SSF57667">
    <property type="entry name" value="beta-beta-alpha zinc fingers"/>
    <property type="match status" value="2"/>
</dbReference>
<dbReference type="InterPro" id="IPR001005">
    <property type="entry name" value="SANT/Myb"/>
</dbReference>
<feature type="compositionally biased region" description="Low complexity" evidence="10">
    <location>
        <begin position="131"/>
        <end position="140"/>
    </location>
</feature>
<evidence type="ECO:0000256" key="6">
    <source>
        <dbReference type="ARBA" id="ARBA00023015"/>
    </source>
</evidence>
<dbReference type="Pfam" id="PF13912">
    <property type="entry name" value="zf-C2H2_6"/>
    <property type="match status" value="2"/>
</dbReference>
<dbReference type="OrthoDB" id="6738196at2759"/>
<dbReference type="SMART" id="SM01189">
    <property type="entry name" value="ELM2"/>
    <property type="match status" value="1"/>
</dbReference>
<feature type="compositionally biased region" description="Low complexity" evidence="10">
    <location>
        <begin position="615"/>
        <end position="629"/>
    </location>
</feature>
<evidence type="ECO:0000259" key="11">
    <source>
        <dbReference type="PROSITE" id="PS50157"/>
    </source>
</evidence>
<dbReference type="Pfam" id="PF00249">
    <property type="entry name" value="Myb_DNA-binding"/>
    <property type="match status" value="1"/>
</dbReference>
<dbReference type="PANTHER" id="PTHR16089">
    <property type="entry name" value="REST COREPRESSOR COREST PROTEIN-RELATED"/>
    <property type="match status" value="1"/>
</dbReference>
<feature type="compositionally biased region" description="Low complexity" evidence="10">
    <location>
        <begin position="1583"/>
        <end position="1595"/>
    </location>
</feature>
<feature type="compositionally biased region" description="Polar residues" evidence="10">
    <location>
        <begin position="141"/>
        <end position="161"/>
    </location>
</feature>
<evidence type="ECO:0000256" key="8">
    <source>
        <dbReference type="ARBA" id="ARBA00023242"/>
    </source>
</evidence>
<organism evidence="14 15">
    <name type="scientific">Folsomia candida</name>
    <name type="common">Springtail</name>
    <dbReference type="NCBI Taxonomy" id="158441"/>
    <lineage>
        <taxon>Eukaryota</taxon>
        <taxon>Metazoa</taxon>
        <taxon>Ecdysozoa</taxon>
        <taxon>Arthropoda</taxon>
        <taxon>Hexapoda</taxon>
        <taxon>Collembola</taxon>
        <taxon>Entomobryomorpha</taxon>
        <taxon>Isotomoidea</taxon>
        <taxon>Isotomidae</taxon>
        <taxon>Proisotominae</taxon>
        <taxon>Folsomia</taxon>
    </lineage>
</organism>
<evidence type="ECO:0000256" key="5">
    <source>
        <dbReference type="ARBA" id="ARBA00022833"/>
    </source>
</evidence>
<keyword evidence="8" id="KW-0539">Nucleus</keyword>
<dbReference type="InterPro" id="IPR036236">
    <property type="entry name" value="Znf_C2H2_sf"/>
</dbReference>
<dbReference type="GO" id="GO:0000118">
    <property type="term" value="C:histone deacetylase complex"/>
    <property type="evidence" value="ECO:0007669"/>
    <property type="project" value="TreeGrafter"/>
</dbReference>
<dbReference type="GO" id="GO:0008270">
    <property type="term" value="F:zinc ion binding"/>
    <property type="evidence" value="ECO:0007669"/>
    <property type="project" value="UniProtKB-KW"/>
</dbReference>
<evidence type="ECO:0000256" key="9">
    <source>
        <dbReference type="PROSITE-ProRule" id="PRU00042"/>
    </source>
</evidence>
<dbReference type="PROSITE" id="PS50157">
    <property type="entry name" value="ZINC_FINGER_C2H2_2"/>
    <property type="match status" value="5"/>
</dbReference>
<feature type="region of interest" description="Disordered" evidence="10">
    <location>
        <begin position="1426"/>
        <end position="1455"/>
    </location>
</feature>
<feature type="compositionally biased region" description="Basic residues" evidence="10">
    <location>
        <begin position="308"/>
        <end position="319"/>
    </location>
</feature>
<evidence type="ECO:0000256" key="3">
    <source>
        <dbReference type="ARBA" id="ARBA00022737"/>
    </source>
</evidence>
<dbReference type="GO" id="GO:0003714">
    <property type="term" value="F:transcription corepressor activity"/>
    <property type="evidence" value="ECO:0007669"/>
    <property type="project" value="TreeGrafter"/>
</dbReference>
<feature type="region of interest" description="Disordered" evidence="10">
    <location>
        <begin position="1583"/>
        <end position="1616"/>
    </location>
</feature>
<dbReference type="InterPro" id="IPR051066">
    <property type="entry name" value="Trans_reg/Corepressor"/>
</dbReference>
<dbReference type="SUPFAM" id="SSF46689">
    <property type="entry name" value="Homeodomain-like"/>
    <property type="match status" value="1"/>
</dbReference>
<evidence type="ECO:0000259" key="13">
    <source>
        <dbReference type="PROSITE" id="PS51293"/>
    </source>
</evidence>
<dbReference type="Pfam" id="PF01448">
    <property type="entry name" value="ELM2"/>
    <property type="match status" value="1"/>
</dbReference>
<comment type="caution">
    <text evidence="14">The sequence shown here is derived from an EMBL/GenBank/DDBJ whole genome shotgun (WGS) entry which is preliminary data.</text>
</comment>
<keyword evidence="4 9" id="KW-0863">Zinc-finger</keyword>
<dbReference type="SMART" id="SM00717">
    <property type="entry name" value="SANT"/>
    <property type="match status" value="1"/>
</dbReference>
<gene>
    <name evidence="14" type="ORF">Fcan01_05377</name>
</gene>
<evidence type="ECO:0000313" key="15">
    <source>
        <dbReference type="Proteomes" id="UP000198287"/>
    </source>
</evidence>
<feature type="region of interest" description="Disordered" evidence="10">
    <location>
        <begin position="259"/>
        <end position="376"/>
    </location>
</feature>
<dbReference type="FunFam" id="3.30.160.60:FF:000744">
    <property type="entry name" value="zinc finger E-box-binding homeobox 1"/>
    <property type="match status" value="1"/>
</dbReference>
<dbReference type="GO" id="GO:0006357">
    <property type="term" value="P:regulation of transcription by RNA polymerase II"/>
    <property type="evidence" value="ECO:0007669"/>
    <property type="project" value="TreeGrafter"/>
</dbReference>
<keyword evidence="5" id="KW-0862">Zinc</keyword>
<feature type="domain" description="C2H2-type" evidence="11">
    <location>
        <begin position="182"/>
        <end position="209"/>
    </location>
</feature>
<reference evidence="14 15" key="1">
    <citation type="submission" date="2015-12" db="EMBL/GenBank/DDBJ databases">
        <title>The genome of Folsomia candida.</title>
        <authorList>
            <person name="Faddeeva A."/>
            <person name="Derks M.F."/>
            <person name="Anvar Y."/>
            <person name="Smit S."/>
            <person name="Van Straalen N."/>
            <person name="Roelofs D."/>
        </authorList>
    </citation>
    <scope>NUCLEOTIDE SEQUENCE [LARGE SCALE GENOMIC DNA]</scope>
    <source>
        <strain evidence="14 15">VU population</strain>
        <tissue evidence="14">Whole body</tissue>
    </source>
</reference>
<feature type="compositionally biased region" description="Gly residues" evidence="10">
    <location>
        <begin position="659"/>
        <end position="684"/>
    </location>
</feature>
<dbReference type="Proteomes" id="UP000198287">
    <property type="component" value="Unassembled WGS sequence"/>
</dbReference>
<keyword evidence="2" id="KW-0479">Metal-binding</keyword>
<feature type="region of interest" description="Disordered" evidence="10">
    <location>
        <begin position="1478"/>
        <end position="1497"/>
    </location>
</feature>
<dbReference type="SMART" id="SM00355">
    <property type="entry name" value="ZnF_C2H2"/>
    <property type="match status" value="5"/>
</dbReference>
<keyword evidence="7" id="KW-0804">Transcription</keyword>
<dbReference type="InterPro" id="IPR017884">
    <property type="entry name" value="SANT_dom"/>
</dbReference>
<dbReference type="PROSITE" id="PS51293">
    <property type="entry name" value="SANT"/>
    <property type="match status" value="1"/>
</dbReference>
<name>A0A226ENP1_FOLCA</name>
<proteinExistence type="predicted"/>
<feature type="region of interest" description="Disordered" evidence="10">
    <location>
        <begin position="728"/>
        <end position="749"/>
    </location>
</feature>
<evidence type="ECO:0000256" key="4">
    <source>
        <dbReference type="ARBA" id="ARBA00022771"/>
    </source>
</evidence>
<feature type="domain" description="C2H2-type" evidence="11">
    <location>
        <begin position="1462"/>
        <end position="1489"/>
    </location>
</feature>
<feature type="compositionally biased region" description="Polar residues" evidence="10">
    <location>
        <begin position="827"/>
        <end position="843"/>
    </location>
</feature>
<accession>A0A226ENP1</accession>
<dbReference type="PANTHER" id="PTHR16089:SF40">
    <property type="entry name" value="SUPPRESSOR OF ACTIVATED EGL-4 PROTEIN 1"/>
    <property type="match status" value="1"/>
</dbReference>
<feature type="compositionally biased region" description="Polar residues" evidence="10">
    <location>
        <begin position="630"/>
        <end position="645"/>
    </location>
</feature>
<dbReference type="PROSITE" id="PS00028">
    <property type="entry name" value="ZINC_FINGER_C2H2_1"/>
    <property type="match status" value="5"/>
</dbReference>
<comment type="subcellular location">
    <subcellularLocation>
        <location evidence="1">Nucleus</location>
    </subcellularLocation>
</comment>
<feature type="region of interest" description="Disordered" evidence="10">
    <location>
        <begin position="615"/>
        <end position="699"/>
    </location>
</feature>
<feature type="compositionally biased region" description="Low complexity" evidence="10">
    <location>
        <begin position="789"/>
        <end position="802"/>
    </location>
</feature>
<feature type="domain" description="C2H2-type" evidence="11">
    <location>
        <begin position="238"/>
        <end position="268"/>
    </location>
</feature>